<feature type="region of interest" description="Disordered" evidence="2">
    <location>
        <begin position="179"/>
        <end position="200"/>
    </location>
</feature>
<dbReference type="SMART" id="SM00173">
    <property type="entry name" value="RAS"/>
    <property type="match status" value="1"/>
</dbReference>
<gene>
    <name evidence="3" type="ORF">RS030_213362</name>
</gene>
<sequence>MSQSNVKNPKTLHLKLVILGDASVGKSCLLVRFSKDEFHEYQEPTIGAAFMTQSVNVDDEYIVKFEIWDTAGQERYRSLAPMYYRGAAAAIVVYDITNSDSFQGAKSWISELQNINNSDIVVALVGNKQDLESSRAVDVDIVSAYAKEKGILNFETSAKTGYNVQALFEEIARNLPKANKIDNNNSNSDSKGNSRGFQLFRSDSNGRSGCFSGCF</sequence>
<dbReference type="PROSITE" id="PS51417">
    <property type="entry name" value="ARF"/>
    <property type="match status" value="1"/>
</dbReference>
<accession>A0AAV9XXN0</accession>
<evidence type="ECO:0000313" key="3">
    <source>
        <dbReference type="EMBL" id="KAK6589382.1"/>
    </source>
</evidence>
<dbReference type="PROSITE" id="PS51420">
    <property type="entry name" value="RHO"/>
    <property type="match status" value="1"/>
</dbReference>
<dbReference type="GO" id="GO:0005525">
    <property type="term" value="F:GTP binding"/>
    <property type="evidence" value="ECO:0007669"/>
    <property type="project" value="InterPro"/>
</dbReference>
<evidence type="ECO:0000313" key="4">
    <source>
        <dbReference type="Proteomes" id="UP001311799"/>
    </source>
</evidence>
<keyword evidence="4" id="KW-1185">Reference proteome</keyword>
<dbReference type="CDD" id="cd01860">
    <property type="entry name" value="Rab5_related"/>
    <property type="match status" value="1"/>
</dbReference>
<evidence type="ECO:0000256" key="2">
    <source>
        <dbReference type="SAM" id="MobiDB-lite"/>
    </source>
</evidence>
<dbReference type="Gene3D" id="3.40.50.300">
    <property type="entry name" value="P-loop containing nucleotide triphosphate hydrolases"/>
    <property type="match status" value="1"/>
</dbReference>
<proteinExistence type="predicted"/>
<dbReference type="PRINTS" id="PR00449">
    <property type="entry name" value="RASTRNSFRMNG"/>
</dbReference>
<dbReference type="SMART" id="SM00174">
    <property type="entry name" value="RHO"/>
    <property type="match status" value="1"/>
</dbReference>
<dbReference type="InterPro" id="IPR001806">
    <property type="entry name" value="Small_GTPase"/>
</dbReference>
<reference evidence="3 4" key="1">
    <citation type="submission" date="2023-10" db="EMBL/GenBank/DDBJ databases">
        <title>Comparative genomics analysis reveals potential genetic determinants of host preference in Cryptosporidium xiaoi.</title>
        <authorList>
            <person name="Xiao L."/>
            <person name="Li J."/>
        </authorList>
    </citation>
    <scope>NUCLEOTIDE SEQUENCE [LARGE SCALE GENOMIC DNA]</scope>
    <source>
        <strain evidence="3 4">52996</strain>
    </source>
</reference>
<dbReference type="Pfam" id="PF00071">
    <property type="entry name" value="Ras"/>
    <property type="match status" value="1"/>
</dbReference>
<dbReference type="Proteomes" id="UP001311799">
    <property type="component" value="Unassembled WGS sequence"/>
</dbReference>
<organism evidence="3 4">
    <name type="scientific">Cryptosporidium xiaoi</name>
    <dbReference type="NCBI Taxonomy" id="659607"/>
    <lineage>
        <taxon>Eukaryota</taxon>
        <taxon>Sar</taxon>
        <taxon>Alveolata</taxon>
        <taxon>Apicomplexa</taxon>
        <taxon>Conoidasida</taxon>
        <taxon>Coccidia</taxon>
        <taxon>Eucoccidiorida</taxon>
        <taxon>Eimeriorina</taxon>
        <taxon>Cryptosporidiidae</taxon>
        <taxon>Cryptosporidium</taxon>
    </lineage>
</organism>
<dbReference type="NCBIfam" id="TIGR00231">
    <property type="entry name" value="small_GTP"/>
    <property type="match status" value="1"/>
</dbReference>
<dbReference type="PANTHER" id="PTHR47978">
    <property type="match status" value="1"/>
</dbReference>
<dbReference type="AlphaFoldDB" id="A0AAV9XXN0"/>
<dbReference type="SUPFAM" id="SSF52540">
    <property type="entry name" value="P-loop containing nucleoside triphosphate hydrolases"/>
    <property type="match status" value="1"/>
</dbReference>
<dbReference type="EMBL" id="JAWDEY010000013">
    <property type="protein sequence ID" value="KAK6589382.1"/>
    <property type="molecule type" value="Genomic_DNA"/>
</dbReference>
<dbReference type="InterPro" id="IPR005225">
    <property type="entry name" value="Small_GTP-bd"/>
</dbReference>
<name>A0AAV9XXN0_9CRYT</name>
<dbReference type="FunFam" id="3.40.50.300:FF:000823">
    <property type="entry name" value="Small GTPase RAB, putative"/>
    <property type="match status" value="1"/>
</dbReference>
<keyword evidence="1" id="KW-0547">Nucleotide-binding</keyword>
<dbReference type="PROSITE" id="PS51419">
    <property type="entry name" value="RAB"/>
    <property type="match status" value="1"/>
</dbReference>
<dbReference type="PROSITE" id="PS51421">
    <property type="entry name" value="RAS"/>
    <property type="match status" value="1"/>
</dbReference>
<dbReference type="GO" id="GO:0003924">
    <property type="term" value="F:GTPase activity"/>
    <property type="evidence" value="ECO:0007669"/>
    <property type="project" value="InterPro"/>
</dbReference>
<dbReference type="SMART" id="SM00176">
    <property type="entry name" value="RAN"/>
    <property type="match status" value="1"/>
</dbReference>
<evidence type="ECO:0000256" key="1">
    <source>
        <dbReference type="ARBA" id="ARBA00022741"/>
    </source>
</evidence>
<dbReference type="SMART" id="SM00175">
    <property type="entry name" value="RAB"/>
    <property type="match status" value="1"/>
</dbReference>
<feature type="compositionally biased region" description="Low complexity" evidence="2">
    <location>
        <begin position="181"/>
        <end position="194"/>
    </location>
</feature>
<comment type="caution">
    <text evidence="3">The sequence shown here is derived from an EMBL/GenBank/DDBJ whole genome shotgun (WGS) entry which is preliminary data.</text>
</comment>
<protein>
    <submittedName>
        <fullName evidence="3">Rab5</fullName>
    </submittedName>
</protein>
<dbReference type="InterPro" id="IPR027417">
    <property type="entry name" value="P-loop_NTPase"/>
</dbReference>